<protein>
    <recommendedName>
        <fullName evidence="6">C3H1-type domain-containing protein</fullName>
    </recommendedName>
</protein>
<keyword evidence="8" id="KW-1185">Reference proteome</keyword>
<feature type="compositionally biased region" description="Acidic residues" evidence="5">
    <location>
        <begin position="300"/>
        <end position="316"/>
    </location>
</feature>
<feature type="compositionally biased region" description="Low complexity" evidence="5">
    <location>
        <begin position="553"/>
        <end position="572"/>
    </location>
</feature>
<organism evidence="7 8">
    <name type="scientific">Zasmidium cellare</name>
    <name type="common">Wine cellar mold</name>
    <name type="synonym">Racodium cellare</name>
    <dbReference type="NCBI Taxonomy" id="395010"/>
    <lineage>
        <taxon>Eukaryota</taxon>
        <taxon>Fungi</taxon>
        <taxon>Dikarya</taxon>
        <taxon>Ascomycota</taxon>
        <taxon>Pezizomycotina</taxon>
        <taxon>Dothideomycetes</taxon>
        <taxon>Dothideomycetidae</taxon>
        <taxon>Mycosphaerellales</taxon>
        <taxon>Mycosphaerellaceae</taxon>
        <taxon>Zasmidium</taxon>
    </lineage>
</organism>
<dbReference type="EMBL" id="JAXOVC010000003">
    <property type="protein sequence ID" value="KAK4503916.1"/>
    <property type="molecule type" value="Genomic_DNA"/>
</dbReference>
<dbReference type="InterPro" id="IPR036855">
    <property type="entry name" value="Znf_CCCH_sf"/>
</dbReference>
<evidence type="ECO:0000313" key="7">
    <source>
        <dbReference type="EMBL" id="KAK4503916.1"/>
    </source>
</evidence>
<feature type="compositionally biased region" description="Polar residues" evidence="5">
    <location>
        <begin position="806"/>
        <end position="819"/>
    </location>
</feature>
<feature type="compositionally biased region" description="Basic and acidic residues" evidence="5">
    <location>
        <begin position="793"/>
        <end position="804"/>
    </location>
</feature>
<feature type="compositionally biased region" description="Polar residues" evidence="5">
    <location>
        <begin position="514"/>
        <end position="524"/>
    </location>
</feature>
<feature type="region of interest" description="Disordered" evidence="5">
    <location>
        <begin position="43"/>
        <end position="111"/>
    </location>
</feature>
<proteinExistence type="predicted"/>
<gene>
    <name evidence="7" type="ORF">PRZ48_004831</name>
</gene>
<dbReference type="InterPro" id="IPR000571">
    <property type="entry name" value="Znf_CCCH"/>
</dbReference>
<comment type="caution">
    <text evidence="7">The sequence shown here is derived from an EMBL/GenBank/DDBJ whole genome shotgun (WGS) entry which is preliminary data.</text>
</comment>
<keyword evidence="2 4" id="KW-0863">Zinc-finger</keyword>
<dbReference type="Pfam" id="PF00642">
    <property type="entry name" value="zf-CCCH"/>
    <property type="match status" value="1"/>
</dbReference>
<evidence type="ECO:0000259" key="6">
    <source>
        <dbReference type="PROSITE" id="PS50103"/>
    </source>
</evidence>
<sequence>MDHNNNLFADNQQFNAYDNLNLFPSGSDSNFNEAGWGVNASDYGSQSRGQLPAVNNGWQQNANHLSNPGYSGQASPYGRNLNQSPASFNQNQYQNFGQPQQQQSFQPYGQSLHDQSLFSRPSSGQNFHATITPQALDRNVQTGYGGSPYGNPAFPNAFNQNSTIRPNSTPLQARPVNQKILSDAVPKGQASGMFSIINFDTLSRSTNTERMGNYVNIGKEPLEWGITRSVVPSHAPRKSRNELRALAANNPTALAKIGKKTGKKTKSYPNLLSDIKSASASASSAARVKYEQDTSSSEESTSDDDSEYTDDDDEDSPLPAKRPDNPKAGVEYDTIKALWRSKRKTLSSESIRKGLVDFWDLVKNIRDRWKKDAQDVTDAEENKQTGQLPLLQSRVKDQRDMIESAFKAALKHGHRGLLELLAENVALMFLCYQFLLDRIRADDFNGGLARAILETMSLCTTLTNEKIEKTHVGKVLPRYTKRGDAKTQFYVKKIMANADIADKEAASKPEPPKTDTNAAGSTDGKTTAAPAKRTAPEAVAGVKRAATTSTTEGTAPKKAAVTTTKTNGVNAVPKVNGAVKKPASTSDAAKSTASATNATTTRKTVVPKSSGFFSSLQSASKKPGTSNADKAAGPGAKPANKTSAPKPAFSFAETMASLAKPKEEKPAAKPQKEVPPETPEEREKRLRKEKRRKLRVTFKTGEELVQIRYFTHDPQEEIGHDSSQMRDMTDVGGEGRMLKQQAHMMDIDDEDDVIEEVGDLKEFTTPSLVDFSVVDEEERKRNYAPYGGGEQQPDSKERAVRDEYENNNLIVIYTDSSEIPPNPREPADPYTGEPGQPLRYFGTPEEKYSNRAQAKRSQQSSNATGGFDIAAFMRKQQQQQPQQQQPAAPPMNADVMSILASLQKAAPAQATPPPPQVPAFGQPYMGAQQPPVPPPPPPPAGLDLGAILASLNAGGGQQPNYGAQNSAPMMGYGQGNNNDPDVERIRASGNPNYKTRVCKFWQEGRCHKGESCSFLHE</sequence>
<feature type="region of interest" description="Disordered" evidence="5">
    <location>
        <begin position="502"/>
        <end position="602"/>
    </location>
</feature>
<feature type="compositionally biased region" description="Low complexity" evidence="5">
    <location>
        <begin position="90"/>
        <end position="111"/>
    </location>
</feature>
<feature type="domain" description="C3H1-type" evidence="6">
    <location>
        <begin position="992"/>
        <end position="1017"/>
    </location>
</feature>
<evidence type="ECO:0000256" key="1">
    <source>
        <dbReference type="ARBA" id="ARBA00022723"/>
    </source>
</evidence>
<feature type="compositionally biased region" description="Polar residues" evidence="5">
    <location>
        <begin position="56"/>
        <end position="89"/>
    </location>
</feature>
<dbReference type="PROSITE" id="PS50103">
    <property type="entry name" value="ZF_C3H1"/>
    <property type="match status" value="1"/>
</dbReference>
<feature type="zinc finger region" description="C3H1-type" evidence="4">
    <location>
        <begin position="992"/>
        <end position="1017"/>
    </location>
</feature>
<accession>A0ABR0ES14</accession>
<keyword evidence="1 4" id="KW-0479">Metal-binding</keyword>
<dbReference type="SUPFAM" id="SSF90229">
    <property type="entry name" value="CCCH zinc finger"/>
    <property type="match status" value="1"/>
</dbReference>
<evidence type="ECO:0000313" key="8">
    <source>
        <dbReference type="Proteomes" id="UP001305779"/>
    </source>
</evidence>
<dbReference type="Proteomes" id="UP001305779">
    <property type="component" value="Unassembled WGS sequence"/>
</dbReference>
<name>A0ABR0ES14_ZASCE</name>
<evidence type="ECO:0000256" key="4">
    <source>
        <dbReference type="PROSITE-ProRule" id="PRU00723"/>
    </source>
</evidence>
<feature type="compositionally biased region" description="Pro residues" evidence="5">
    <location>
        <begin position="930"/>
        <end position="940"/>
    </location>
</feature>
<dbReference type="Gene3D" id="4.10.1000.10">
    <property type="entry name" value="Zinc finger, CCCH-type"/>
    <property type="match status" value="1"/>
</dbReference>
<feature type="compositionally biased region" description="Low complexity" evidence="5">
    <location>
        <begin position="525"/>
        <end position="540"/>
    </location>
</feature>
<feature type="compositionally biased region" description="Basic and acidic residues" evidence="5">
    <location>
        <begin position="502"/>
        <end position="513"/>
    </location>
</feature>
<evidence type="ECO:0000256" key="3">
    <source>
        <dbReference type="ARBA" id="ARBA00022833"/>
    </source>
</evidence>
<feature type="region of interest" description="Disordered" evidence="5">
    <location>
        <begin position="283"/>
        <end position="329"/>
    </location>
</feature>
<feature type="region of interest" description="Disordered" evidence="5">
    <location>
        <begin position="614"/>
        <end position="693"/>
    </location>
</feature>
<feature type="compositionally biased region" description="Polar residues" evidence="5">
    <location>
        <begin position="850"/>
        <end position="864"/>
    </location>
</feature>
<feature type="compositionally biased region" description="Polar residues" evidence="5">
    <location>
        <begin position="958"/>
        <end position="967"/>
    </location>
</feature>
<feature type="compositionally biased region" description="Basic and acidic residues" evidence="5">
    <location>
        <begin position="660"/>
        <end position="686"/>
    </location>
</feature>
<feature type="region of interest" description="Disordered" evidence="5">
    <location>
        <begin position="774"/>
        <end position="988"/>
    </location>
</feature>
<feature type="compositionally biased region" description="Low complexity" evidence="5">
    <location>
        <begin position="580"/>
        <end position="602"/>
    </location>
</feature>
<evidence type="ECO:0000256" key="2">
    <source>
        <dbReference type="ARBA" id="ARBA00022771"/>
    </source>
</evidence>
<reference evidence="7 8" key="1">
    <citation type="journal article" date="2023" name="G3 (Bethesda)">
        <title>A chromosome-level genome assembly of Zasmidium syzygii isolated from banana leaves.</title>
        <authorList>
            <person name="van Westerhoven A.C."/>
            <person name="Mehrabi R."/>
            <person name="Talebi R."/>
            <person name="Steentjes M.B.F."/>
            <person name="Corcolon B."/>
            <person name="Chong P.A."/>
            <person name="Kema G.H.J."/>
            <person name="Seidl M.F."/>
        </authorList>
    </citation>
    <scope>NUCLEOTIDE SEQUENCE [LARGE SCALE GENOMIC DNA]</scope>
    <source>
        <strain evidence="7 8">P124</strain>
    </source>
</reference>
<keyword evidence="3 4" id="KW-0862">Zinc</keyword>
<feature type="compositionally biased region" description="Low complexity" evidence="5">
    <location>
        <begin position="876"/>
        <end position="886"/>
    </location>
</feature>
<evidence type="ECO:0000256" key="5">
    <source>
        <dbReference type="SAM" id="MobiDB-lite"/>
    </source>
</evidence>
<feature type="compositionally biased region" description="Low complexity" evidence="5">
    <location>
        <begin position="627"/>
        <end position="640"/>
    </location>
</feature>